<evidence type="ECO:0000313" key="2">
    <source>
        <dbReference type="Proteomes" id="UP000234752"/>
    </source>
</evidence>
<name>A0A2K9NAN3_9PROT</name>
<dbReference type="PIRSF" id="PIRSF016789">
    <property type="entry name" value="DUF454"/>
    <property type="match status" value="1"/>
</dbReference>
<protein>
    <submittedName>
        <fullName evidence="1">DUF454 domain-containing protein</fullName>
    </submittedName>
</protein>
<evidence type="ECO:0000313" key="1">
    <source>
        <dbReference type="EMBL" id="AUN30210.1"/>
    </source>
</evidence>
<dbReference type="OrthoDB" id="9816293at2"/>
<dbReference type="Pfam" id="PF04304">
    <property type="entry name" value="DUF454"/>
    <property type="match status" value="1"/>
</dbReference>
<dbReference type="Proteomes" id="UP000234752">
    <property type="component" value="Chromosome eg_1"/>
</dbReference>
<dbReference type="EMBL" id="CP025611">
    <property type="protein sequence ID" value="AUN30210.1"/>
    <property type="molecule type" value="Genomic_DNA"/>
</dbReference>
<dbReference type="PANTHER" id="PTHR35813:SF1">
    <property type="entry name" value="INNER MEMBRANE PROTEIN YBAN"/>
    <property type="match status" value="1"/>
</dbReference>
<dbReference type="KEGG" id="ncb:C0V82_08170"/>
<dbReference type="RefSeq" id="WP_102111909.1">
    <property type="nucleotide sequence ID" value="NZ_BMGN01000002.1"/>
</dbReference>
<dbReference type="InterPro" id="IPR007401">
    <property type="entry name" value="DUF454"/>
</dbReference>
<gene>
    <name evidence="1" type="ORF">C0V82_08170</name>
</gene>
<dbReference type="GO" id="GO:0005886">
    <property type="term" value="C:plasma membrane"/>
    <property type="evidence" value="ECO:0007669"/>
    <property type="project" value="TreeGrafter"/>
</dbReference>
<reference evidence="1 2" key="1">
    <citation type="submission" date="2017-12" db="EMBL/GenBank/DDBJ databases">
        <title>Genomes of bacteria within cyanobacterial aggregates.</title>
        <authorList>
            <person name="Cai H."/>
        </authorList>
    </citation>
    <scope>NUCLEOTIDE SEQUENCE [LARGE SCALE GENOMIC DNA]</scope>
    <source>
        <strain evidence="1 2">TH16</strain>
    </source>
</reference>
<proteinExistence type="predicted"/>
<sequence length="129" mass="14459">MTEPNSRRRWRPFYLALGYICVGLAMAGAVLPVLPTTPFLLVALWAYFRSHPEKAQKLLDHPRWGPPLRDWREQGAIPTRAKIMAVAVMALSWVIVFFTTQGTWVPVIVGVILCCTATFVATRPAPKRG</sequence>
<dbReference type="AlphaFoldDB" id="A0A2K9NAN3"/>
<organism evidence="1 2">
    <name type="scientific">Niveispirillum cyanobacteriorum</name>
    <dbReference type="NCBI Taxonomy" id="1612173"/>
    <lineage>
        <taxon>Bacteria</taxon>
        <taxon>Pseudomonadati</taxon>
        <taxon>Pseudomonadota</taxon>
        <taxon>Alphaproteobacteria</taxon>
        <taxon>Rhodospirillales</taxon>
        <taxon>Azospirillaceae</taxon>
        <taxon>Niveispirillum</taxon>
    </lineage>
</organism>
<dbReference type="PANTHER" id="PTHR35813">
    <property type="entry name" value="INNER MEMBRANE PROTEIN YBAN"/>
    <property type="match status" value="1"/>
</dbReference>
<accession>A0A2K9NAN3</accession>
<keyword evidence="2" id="KW-1185">Reference proteome</keyword>